<organism evidence="3">
    <name type="scientific">Attheya septentrionalis</name>
    <dbReference type="NCBI Taxonomy" id="420275"/>
    <lineage>
        <taxon>Eukaryota</taxon>
        <taxon>Sar</taxon>
        <taxon>Stramenopiles</taxon>
        <taxon>Ochrophyta</taxon>
        <taxon>Bacillariophyta</taxon>
        <taxon>Coscinodiscophyceae</taxon>
        <taxon>Chaetocerotophycidae</taxon>
        <taxon>Chaetocerotales</taxon>
        <taxon>Attheyaceae</taxon>
        <taxon>Attheya</taxon>
    </lineage>
</organism>
<reference evidence="3" key="1">
    <citation type="submission" date="2021-01" db="EMBL/GenBank/DDBJ databases">
        <authorList>
            <person name="Corre E."/>
            <person name="Pelletier E."/>
            <person name="Niang G."/>
            <person name="Scheremetjew M."/>
            <person name="Finn R."/>
            <person name="Kale V."/>
            <person name="Holt S."/>
            <person name="Cochrane G."/>
            <person name="Meng A."/>
            <person name="Brown T."/>
            <person name="Cohen L."/>
        </authorList>
    </citation>
    <scope>NUCLEOTIDE SEQUENCE</scope>
    <source>
        <strain evidence="3">CCMP2084</strain>
    </source>
</reference>
<feature type="compositionally biased region" description="Basic and acidic residues" evidence="1">
    <location>
        <begin position="211"/>
        <end position="225"/>
    </location>
</feature>
<feature type="transmembrane region" description="Helical" evidence="2">
    <location>
        <begin position="114"/>
        <end position="135"/>
    </location>
</feature>
<accession>A0A7S2U946</accession>
<feature type="compositionally biased region" description="Acidic residues" evidence="1">
    <location>
        <begin position="193"/>
        <end position="210"/>
    </location>
</feature>
<evidence type="ECO:0000256" key="1">
    <source>
        <dbReference type="SAM" id="MobiDB-lite"/>
    </source>
</evidence>
<feature type="compositionally biased region" description="Basic and acidic residues" evidence="1">
    <location>
        <begin position="183"/>
        <end position="192"/>
    </location>
</feature>
<dbReference type="AlphaFoldDB" id="A0A7S2U946"/>
<proteinExistence type="predicted"/>
<sequence>MPCYPNGACAGICAGTLVFISLIIGFIATFSCHMIEVNVLNSGSYVGFGLFGREDLFNEDTYDCVTYTDNEKDIFFDTSWRSARAMGALMVIFAIILTIVMFVIICCGITKMGAIVLGVFSLLTSLFAFLELLMLSSEFCNKTDCKLGYSGGVAIVTGVLLFFATIPICMFRDVPRKPRAKKEKKEEKKEKEADEENQKEDEPKEEEPKEEEPKEEEKEETKEEDDKPVEEEQEPVTEEDKGRFEDEPKTEETPEIELTEGEKK</sequence>
<feature type="transmembrane region" description="Helical" evidence="2">
    <location>
        <begin position="7"/>
        <end position="30"/>
    </location>
</feature>
<keyword evidence="2" id="KW-1133">Transmembrane helix</keyword>
<keyword evidence="2" id="KW-0812">Transmembrane</keyword>
<gene>
    <name evidence="3" type="ORF">ASEP1449_LOCUS2681</name>
</gene>
<evidence type="ECO:0000256" key="2">
    <source>
        <dbReference type="SAM" id="Phobius"/>
    </source>
</evidence>
<protein>
    <submittedName>
        <fullName evidence="3">Uncharacterized protein</fullName>
    </submittedName>
</protein>
<dbReference type="EMBL" id="HBHQ01004037">
    <property type="protein sequence ID" value="CAD9810857.1"/>
    <property type="molecule type" value="Transcribed_RNA"/>
</dbReference>
<feature type="transmembrane region" description="Helical" evidence="2">
    <location>
        <begin position="147"/>
        <end position="171"/>
    </location>
</feature>
<keyword evidence="2" id="KW-0472">Membrane</keyword>
<feature type="compositionally biased region" description="Acidic residues" evidence="1">
    <location>
        <begin position="253"/>
        <end position="264"/>
    </location>
</feature>
<feature type="compositionally biased region" description="Acidic residues" evidence="1">
    <location>
        <begin position="226"/>
        <end position="237"/>
    </location>
</feature>
<dbReference type="Gene3D" id="1.20.140.150">
    <property type="match status" value="1"/>
</dbReference>
<evidence type="ECO:0000313" key="3">
    <source>
        <dbReference type="EMBL" id="CAD9810857.1"/>
    </source>
</evidence>
<feature type="region of interest" description="Disordered" evidence="1">
    <location>
        <begin position="180"/>
        <end position="264"/>
    </location>
</feature>
<feature type="compositionally biased region" description="Basic and acidic residues" evidence="1">
    <location>
        <begin position="238"/>
        <end position="252"/>
    </location>
</feature>
<name>A0A7S2U946_9STRA</name>
<feature type="transmembrane region" description="Helical" evidence="2">
    <location>
        <begin position="85"/>
        <end position="107"/>
    </location>
</feature>